<protein>
    <submittedName>
        <fullName evidence="2">Uncharacterized protein</fullName>
    </submittedName>
</protein>
<evidence type="ECO:0000256" key="1">
    <source>
        <dbReference type="SAM" id="MobiDB-lite"/>
    </source>
</evidence>
<name>A0A0A0KL28_CUCSA</name>
<reference evidence="2 3" key="2">
    <citation type="journal article" date="2009" name="PLoS ONE">
        <title>An integrated genetic and cytogenetic map of the cucumber genome.</title>
        <authorList>
            <person name="Ren Y."/>
            <person name="Zhang Z."/>
            <person name="Liu J."/>
            <person name="Staub J.E."/>
            <person name="Han Y."/>
            <person name="Cheng Z."/>
            <person name="Li X."/>
            <person name="Lu J."/>
            <person name="Miao H."/>
            <person name="Kang H."/>
            <person name="Xie B."/>
            <person name="Gu X."/>
            <person name="Wang X."/>
            <person name="Du Y."/>
            <person name="Jin W."/>
            <person name="Huang S."/>
        </authorList>
    </citation>
    <scope>NUCLEOTIDE SEQUENCE [LARGE SCALE GENOMIC DNA]</scope>
    <source>
        <strain evidence="3">cv. 9930</strain>
    </source>
</reference>
<keyword evidence="3" id="KW-1185">Reference proteome</keyword>
<evidence type="ECO:0000313" key="3">
    <source>
        <dbReference type="Proteomes" id="UP000029981"/>
    </source>
</evidence>
<reference evidence="2 3" key="4">
    <citation type="journal article" date="2011" name="BMC Genomics">
        <title>RNA-Seq improves annotation of protein-coding genes in the cucumber genome.</title>
        <authorList>
            <person name="Li Z."/>
            <person name="Zhang Z."/>
            <person name="Yan P."/>
            <person name="Huang S."/>
            <person name="Fei Z."/>
            <person name="Lin K."/>
        </authorList>
    </citation>
    <scope>NUCLEOTIDE SEQUENCE [LARGE SCALE GENOMIC DNA]</scope>
    <source>
        <strain evidence="3">cv. 9930</strain>
    </source>
</reference>
<accession>A0A0A0KL28</accession>
<dbReference type="EMBL" id="CM002927">
    <property type="protein sequence ID" value="KGN49519.1"/>
    <property type="molecule type" value="Genomic_DNA"/>
</dbReference>
<sequence>MAAKSPFVHAPALYLSSPFFQFKCCFGFVGSLVGDIKIKQEAKEEDKKRKKHDPKSSEEAEEDVG</sequence>
<gene>
    <name evidence="2" type="ORF">Csa_6G526530</name>
</gene>
<proteinExistence type="predicted"/>
<reference evidence="2 3" key="3">
    <citation type="journal article" date="2010" name="BMC Genomics">
        <title>Transcriptome sequencing and comparative analysis of cucumber flowers with different sex types.</title>
        <authorList>
            <person name="Guo S."/>
            <person name="Zheng Y."/>
            <person name="Joung J.G."/>
            <person name="Liu S."/>
            <person name="Zhang Z."/>
            <person name="Crasta O.R."/>
            <person name="Sobral B.W."/>
            <person name="Xu Y."/>
            <person name="Huang S."/>
            <person name="Fei Z."/>
        </authorList>
    </citation>
    <scope>NUCLEOTIDE SEQUENCE [LARGE SCALE GENOMIC DNA]</scope>
    <source>
        <strain evidence="3">cv. 9930</strain>
    </source>
</reference>
<feature type="region of interest" description="Disordered" evidence="1">
    <location>
        <begin position="42"/>
        <end position="65"/>
    </location>
</feature>
<reference evidence="2 3" key="1">
    <citation type="journal article" date="2009" name="Nat. Genet.">
        <title>The genome of the cucumber, Cucumis sativus L.</title>
        <authorList>
            <person name="Huang S."/>
            <person name="Li R."/>
            <person name="Zhang Z."/>
            <person name="Li L."/>
            <person name="Gu X."/>
            <person name="Fan W."/>
            <person name="Lucas W.J."/>
            <person name="Wang X."/>
            <person name="Xie B."/>
            <person name="Ni P."/>
            <person name="Ren Y."/>
            <person name="Zhu H."/>
            <person name="Li J."/>
            <person name="Lin K."/>
            <person name="Jin W."/>
            <person name="Fei Z."/>
            <person name="Li G."/>
            <person name="Staub J."/>
            <person name="Kilian A."/>
            <person name="van der Vossen E.A."/>
            <person name="Wu Y."/>
            <person name="Guo J."/>
            <person name="He J."/>
            <person name="Jia Z."/>
            <person name="Ren Y."/>
            <person name="Tian G."/>
            <person name="Lu Y."/>
            <person name="Ruan J."/>
            <person name="Qian W."/>
            <person name="Wang M."/>
            <person name="Huang Q."/>
            <person name="Li B."/>
            <person name="Xuan Z."/>
            <person name="Cao J."/>
            <person name="Asan"/>
            <person name="Wu Z."/>
            <person name="Zhang J."/>
            <person name="Cai Q."/>
            <person name="Bai Y."/>
            <person name="Zhao B."/>
            <person name="Han Y."/>
            <person name="Li Y."/>
            <person name="Li X."/>
            <person name="Wang S."/>
            <person name="Shi Q."/>
            <person name="Liu S."/>
            <person name="Cho W.K."/>
            <person name="Kim J.Y."/>
            <person name="Xu Y."/>
            <person name="Heller-Uszynska K."/>
            <person name="Miao H."/>
            <person name="Cheng Z."/>
            <person name="Zhang S."/>
            <person name="Wu J."/>
            <person name="Yang Y."/>
            <person name="Kang H."/>
            <person name="Li M."/>
            <person name="Liang H."/>
            <person name="Ren X."/>
            <person name="Shi Z."/>
            <person name="Wen M."/>
            <person name="Jian M."/>
            <person name="Yang H."/>
            <person name="Zhang G."/>
            <person name="Yang Z."/>
            <person name="Chen R."/>
            <person name="Liu S."/>
            <person name="Li J."/>
            <person name="Ma L."/>
            <person name="Liu H."/>
            <person name="Zhou Y."/>
            <person name="Zhao J."/>
            <person name="Fang X."/>
            <person name="Li G."/>
            <person name="Fang L."/>
            <person name="Li Y."/>
            <person name="Liu D."/>
            <person name="Zheng H."/>
            <person name="Zhang Y."/>
            <person name="Qin N."/>
            <person name="Li Z."/>
            <person name="Yang G."/>
            <person name="Yang S."/>
            <person name="Bolund L."/>
            <person name="Kristiansen K."/>
            <person name="Zheng H."/>
            <person name="Li S."/>
            <person name="Zhang X."/>
            <person name="Yang H."/>
            <person name="Wang J."/>
            <person name="Sun R."/>
            <person name="Zhang B."/>
            <person name="Jiang S."/>
            <person name="Wang J."/>
            <person name="Du Y."/>
            <person name="Li S."/>
        </authorList>
    </citation>
    <scope>NUCLEOTIDE SEQUENCE [LARGE SCALE GENOMIC DNA]</scope>
    <source>
        <strain evidence="3">cv. 9930</strain>
    </source>
</reference>
<dbReference type="Proteomes" id="UP000029981">
    <property type="component" value="Chromosome 6"/>
</dbReference>
<dbReference type="Gramene" id="KGN49519">
    <property type="protein sequence ID" value="KGN49519"/>
    <property type="gene ID" value="Csa_6G526530"/>
</dbReference>
<organism evidence="2 3">
    <name type="scientific">Cucumis sativus</name>
    <name type="common">Cucumber</name>
    <dbReference type="NCBI Taxonomy" id="3659"/>
    <lineage>
        <taxon>Eukaryota</taxon>
        <taxon>Viridiplantae</taxon>
        <taxon>Streptophyta</taxon>
        <taxon>Embryophyta</taxon>
        <taxon>Tracheophyta</taxon>
        <taxon>Spermatophyta</taxon>
        <taxon>Magnoliopsida</taxon>
        <taxon>eudicotyledons</taxon>
        <taxon>Gunneridae</taxon>
        <taxon>Pentapetalae</taxon>
        <taxon>rosids</taxon>
        <taxon>fabids</taxon>
        <taxon>Cucurbitales</taxon>
        <taxon>Cucurbitaceae</taxon>
        <taxon>Benincaseae</taxon>
        <taxon>Cucumis</taxon>
    </lineage>
</organism>
<evidence type="ECO:0000313" key="2">
    <source>
        <dbReference type="EMBL" id="KGN49519.1"/>
    </source>
</evidence>
<dbReference type="AlphaFoldDB" id="A0A0A0KL28"/>